<dbReference type="InterPro" id="IPR005318">
    <property type="entry name" value="OM_porin_bac"/>
</dbReference>
<comment type="similarity">
    <text evidence="1">Belongs to the outer membrane porin (Opr) (TC 1.B.25) family.</text>
</comment>
<keyword evidence="6" id="KW-1185">Reference proteome</keyword>
<name>A0ABV7T8J2_9GAMM</name>
<proteinExistence type="inferred from homology"/>
<evidence type="ECO:0000313" key="6">
    <source>
        <dbReference type="Proteomes" id="UP001595630"/>
    </source>
</evidence>
<feature type="signal peptide" evidence="4">
    <location>
        <begin position="1"/>
        <end position="32"/>
    </location>
</feature>
<accession>A0ABV7T8J2</accession>
<feature type="chain" id="PRO_5046123654" evidence="4">
    <location>
        <begin position="33"/>
        <end position="422"/>
    </location>
</feature>
<reference evidence="6" key="1">
    <citation type="journal article" date="2019" name="Int. J. Syst. Evol. Microbiol.">
        <title>The Global Catalogue of Microorganisms (GCM) 10K type strain sequencing project: providing services to taxonomists for standard genome sequencing and annotation.</title>
        <authorList>
            <consortium name="The Broad Institute Genomics Platform"/>
            <consortium name="The Broad Institute Genome Sequencing Center for Infectious Disease"/>
            <person name="Wu L."/>
            <person name="Ma J."/>
        </authorList>
    </citation>
    <scope>NUCLEOTIDE SEQUENCE [LARGE SCALE GENOMIC DNA]</scope>
    <source>
        <strain evidence="6">KCTC 42447</strain>
    </source>
</reference>
<evidence type="ECO:0000256" key="2">
    <source>
        <dbReference type="ARBA" id="ARBA00022448"/>
    </source>
</evidence>
<evidence type="ECO:0000313" key="5">
    <source>
        <dbReference type="EMBL" id="MFC3609342.1"/>
    </source>
</evidence>
<dbReference type="Pfam" id="PF03573">
    <property type="entry name" value="OprD"/>
    <property type="match status" value="1"/>
</dbReference>
<evidence type="ECO:0000256" key="3">
    <source>
        <dbReference type="ARBA" id="ARBA00022729"/>
    </source>
</evidence>
<dbReference type="Proteomes" id="UP001595630">
    <property type="component" value="Unassembled WGS sequence"/>
</dbReference>
<sequence>MNQSRKSRLYSGTLCPLALVVGTSIVPMSASAAFIEDSKGSLVLRNFYINRDFRHDTATQSKAEEWAQGFMLNIESGYTEGPVGFGLDALGLLGIKLDSSAARSNSGTLPFNPVTREPVDDFSNFGLTGKMRFSDTTLHVGTLQPMMPLVFRNLTRLLPTTYRGALLRSQEIKGLDLTLMRLSNVSARDSSGYDDITIAGRPASTAGDHFDVAAVDYAWTDALKISYHYGELKDVYSQHYAAVSHVLPLTEKLSLDTNFRYFGASDAGQALAGEIDNQTWSVRFGLAYTGHKVTLGYQEQSGHSGMPFQAGTDPYTVTASTYQVFIRPEETSWQLRYDLNFAAYGVPGLTLMARHTVGSNIERGAGLEDDREWERNIDLGYVVQDGALKGFGVLLRNVMYRSHYATDVDENRVLLTYTMNLW</sequence>
<dbReference type="RefSeq" id="WP_386366803.1">
    <property type="nucleotide sequence ID" value="NZ_JBHRXZ010000024.1"/>
</dbReference>
<dbReference type="InterPro" id="IPR023614">
    <property type="entry name" value="Porin_dom_sf"/>
</dbReference>
<dbReference type="PANTHER" id="PTHR34596">
    <property type="entry name" value="CHITOPORIN"/>
    <property type="match status" value="1"/>
</dbReference>
<evidence type="ECO:0000256" key="4">
    <source>
        <dbReference type="SAM" id="SignalP"/>
    </source>
</evidence>
<dbReference type="EMBL" id="JBHRXZ010000024">
    <property type="protein sequence ID" value="MFC3609342.1"/>
    <property type="molecule type" value="Genomic_DNA"/>
</dbReference>
<comment type="caution">
    <text evidence="5">The sequence shown here is derived from an EMBL/GenBank/DDBJ whole genome shotgun (WGS) entry which is preliminary data.</text>
</comment>
<protein>
    <submittedName>
        <fullName evidence="5">OprD family porin</fullName>
    </submittedName>
</protein>
<keyword evidence="2" id="KW-0813">Transport</keyword>
<organism evidence="5 6">
    <name type="scientific">Stutzerimonas tarimensis</name>
    <dbReference type="NCBI Taxonomy" id="1507735"/>
    <lineage>
        <taxon>Bacteria</taxon>
        <taxon>Pseudomonadati</taxon>
        <taxon>Pseudomonadota</taxon>
        <taxon>Gammaproteobacteria</taxon>
        <taxon>Pseudomonadales</taxon>
        <taxon>Pseudomonadaceae</taxon>
        <taxon>Stutzerimonas</taxon>
    </lineage>
</organism>
<dbReference type="PANTHER" id="PTHR34596:SF2">
    <property type="entry name" value="CHITOPORIN"/>
    <property type="match status" value="1"/>
</dbReference>
<keyword evidence="3 4" id="KW-0732">Signal</keyword>
<evidence type="ECO:0000256" key="1">
    <source>
        <dbReference type="ARBA" id="ARBA00009075"/>
    </source>
</evidence>
<gene>
    <name evidence="5" type="ORF">ACFOMF_16320</name>
</gene>
<dbReference type="Gene3D" id="2.40.160.10">
    <property type="entry name" value="Porin"/>
    <property type="match status" value="1"/>
</dbReference>